<keyword evidence="3" id="KW-0285">Flavoprotein</keyword>
<dbReference type="CDD" id="cd00567">
    <property type="entry name" value="ACAD"/>
    <property type="match status" value="1"/>
</dbReference>
<evidence type="ECO:0000256" key="1">
    <source>
        <dbReference type="ARBA" id="ARBA00001974"/>
    </source>
</evidence>
<dbReference type="PANTHER" id="PTHR43884">
    <property type="entry name" value="ACYL-COA DEHYDROGENASE"/>
    <property type="match status" value="1"/>
</dbReference>
<sequence>MLHSDSDALLEAARAVAGRFAARAQSADSEARLPPEDLADLRNSGLLRLALPEEQGGRSLSVVLEVVTELARGSTSSALVAAMHLQTLGHARDTGAWNAAAYAQLVGQAQAGALMNVCASEPELGSPSRGGLPRTRAVRLPDGRLRLEGRKTWTSGGPHLTQLLVNLDLEGRAALVRVESGRTGVRWENTWQHALGLRGSQSWDLILEGVEVGSDAVVSLPADAGQPAARNVWFPLLMGAVYLGAALGARDDLAVYARQRIPTALGAPIATLPKIRRWVGEIEVELLSARALLREVAAAWSAGSAETREGLYPAVAAAKYRATEAAVRATDLALRAAGGAAFSGSLTLERRFRDVRAGLAQPPADDTALEIVGRAVLDASG</sequence>
<accession>A0A841HXM9</accession>
<dbReference type="InterPro" id="IPR009075">
    <property type="entry name" value="AcylCo_DH/oxidase_C"/>
</dbReference>
<dbReference type="GO" id="GO:0003995">
    <property type="term" value="F:acyl-CoA dehydrogenase activity"/>
    <property type="evidence" value="ECO:0007669"/>
    <property type="project" value="TreeGrafter"/>
</dbReference>
<dbReference type="SUPFAM" id="SSF47203">
    <property type="entry name" value="Acyl-CoA dehydrogenase C-terminal domain-like"/>
    <property type="match status" value="1"/>
</dbReference>
<dbReference type="SUPFAM" id="SSF56645">
    <property type="entry name" value="Acyl-CoA dehydrogenase NM domain-like"/>
    <property type="match status" value="1"/>
</dbReference>
<dbReference type="Pfam" id="PF00441">
    <property type="entry name" value="Acyl-CoA_dh_1"/>
    <property type="match status" value="1"/>
</dbReference>
<keyword evidence="9" id="KW-1185">Reference proteome</keyword>
<dbReference type="Gene3D" id="2.40.110.10">
    <property type="entry name" value="Butyryl-CoA Dehydrogenase, subunit A, domain 2"/>
    <property type="match status" value="1"/>
</dbReference>
<dbReference type="GO" id="GO:0050660">
    <property type="term" value="F:flavin adenine dinucleotide binding"/>
    <property type="evidence" value="ECO:0007669"/>
    <property type="project" value="InterPro"/>
</dbReference>
<feature type="domain" description="Acyl-CoA dehydrogenase/oxidase C-terminal" evidence="6">
    <location>
        <begin position="237"/>
        <end position="374"/>
    </location>
</feature>
<reference evidence="8 9" key="1">
    <citation type="submission" date="2020-08" db="EMBL/GenBank/DDBJ databases">
        <title>Genomic Encyclopedia of Type Strains, Phase IV (KMG-IV): sequencing the most valuable type-strain genomes for metagenomic binning, comparative biology and taxonomic classification.</title>
        <authorList>
            <person name="Goeker M."/>
        </authorList>
    </citation>
    <scope>NUCLEOTIDE SEQUENCE [LARGE SCALE GENOMIC DNA]</scope>
    <source>
        <strain evidence="8 9">DSM 21458</strain>
    </source>
</reference>
<keyword evidence="4" id="KW-0274">FAD</keyword>
<protein>
    <submittedName>
        <fullName evidence="8">Alkylation response protein AidB-like acyl-CoA dehydrogenase</fullName>
    </submittedName>
</protein>
<proteinExistence type="inferred from homology"/>
<dbReference type="InterPro" id="IPR013786">
    <property type="entry name" value="AcylCoA_DH/ox_N"/>
</dbReference>
<feature type="domain" description="Acyl-CoA dehydrogenase/oxidase N-terminal" evidence="7">
    <location>
        <begin position="6"/>
        <end position="87"/>
    </location>
</feature>
<dbReference type="InterPro" id="IPR037069">
    <property type="entry name" value="AcylCoA_DH/ox_N_sf"/>
</dbReference>
<dbReference type="PIRSF" id="PIRSF016578">
    <property type="entry name" value="HsaA"/>
    <property type="match status" value="1"/>
</dbReference>
<evidence type="ECO:0000256" key="3">
    <source>
        <dbReference type="ARBA" id="ARBA00022630"/>
    </source>
</evidence>
<dbReference type="Gene3D" id="1.20.140.10">
    <property type="entry name" value="Butyryl-CoA Dehydrogenase, subunit A, domain 3"/>
    <property type="match status" value="1"/>
</dbReference>
<comment type="cofactor">
    <cofactor evidence="1">
        <name>FAD</name>
        <dbReference type="ChEBI" id="CHEBI:57692"/>
    </cofactor>
</comment>
<organism evidence="8 9">
    <name type="scientific">Deinobacterium chartae</name>
    <dbReference type="NCBI Taxonomy" id="521158"/>
    <lineage>
        <taxon>Bacteria</taxon>
        <taxon>Thermotogati</taxon>
        <taxon>Deinococcota</taxon>
        <taxon>Deinococci</taxon>
        <taxon>Deinococcales</taxon>
        <taxon>Deinococcaceae</taxon>
        <taxon>Deinobacterium</taxon>
    </lineage>
</organism>
<evidence type="ECO:0000313" key="8">
    <source>
        <dbReference type="EMBL" id="MBB6097404.1"/>
    </source>
</evidence>
<evidence type="ECO:0000259" key="6">
    <source>
        <dbReference type="Pfam" id="PF00441"/>
    </source>
</evidence>
<dbReference type="Pfam" id="PF02771">
    <property type="entry name" value="Acyl-CoA_dh_N"/>
    <property type="match status" value="1"/>
</dbReference>
<dbReference type="InterPro" id="IPR009100">
    <property type="entry name" value="AcylCoA_DH/oxidase_NM_dom_sf"/>
</dbReference>
<keyword evidence="5" id="KW-0560">Oxidoreductase</keyword>
<dbReference type="EMBL" id="JACHHG010000002">
    <property type="protein sequence ID" value="MBB6097404.1"/>
    <property type="molecule type" value="Genomic_DNA"/>
</dbReference>
<comment type="similarity">
    <text evidence="2">Belongs to the acyl-CoA dehydrogenase family.</text>
</comment>
<dbReference type="Proteomes" id="UP000569951">
    <property type="component" value="Unassembled WGS sequence"/>
</dbReference>
<evidence type="ECO:0000256" key="4">
    <source>
        <dbReference type="ARBA" id="ARBA00022827"/>
    </source>
</evidence>
<evidence type="ECO:0000259" key="7">
    <source>
        <dbReference type="Pfam" id="PF02771"/>
    </source>
</evidence>
<gene>
    <name evidence="8" type="ORF">HNR42_000818</name>
</gene>
<dbReference type="InterPro" id="IPR046373">
    <property type="entry name" value="Acyl-CoA_Oxase/DH_mid-dom_sf"/>
</dbReference>
<evidence type="ECO:0000256" key="2">
    <source>
        <dbReference type="ARBA" id="ARBA00009347"/>
    </source>
</evidence>
<comment type="caution">
    <text evidence="8">The sequence shown here is derived from an EMBL/GenBank/DDBJ whole genome shotgun (WGS) entry which is preliminary data.</text>
</comment>
<dbReference type="AlphaFoldDB" id="A0A841HXM9"/>
<evidence type="ECO:0000256" key="5">
    <source>
        <dbReference type="ARBA" id="ARBA00023002"/>
    </source>
</evidence>
<dbReference type="InterPro" id="IPR036250">
    <property type="entry name" value="AcylCo_DH-like_C"/>
</dbReference>
<evidence type="ECO:0000313" key="9">
    <source>
        <dbReference type="Proteomes" id="UP000569951"/>
    </source>
</evidence>
<dbReference type="PANTHER" id="PTHR43884:SF25">
    <property type="entry name" value="ACYL-COA DEHYDROGENASE YDBM-RELATED"/>
    <property type="match status" value="1"/>
</dbReference>
<dbReference type="Gene3D" id="1.10.540.10">
    <property type="entry name" value="Acyl-CoA dehydrogenase/oxidase, N-terminal domain"/>
    <property type="match status" value="1"/>
</dbReference>
<dbReference type="RefSeq" id="WP_183984750.1">
    <property type="nucleotide sequence ID" value="NZ_JACHHG010000002.1"/>
</dbReference>
<name>A0A841HXM9_9DEIO</name>